<evidence type="ECO:0000313" key="1">
    <source>
        <dbReference type="EMBL" id="OGY28675.1"/>
    </source>
</evidence>
<sequence length="89" mass="9758">MDTNIFLTLVIVLVSTIIVAVGVYVILVLRDVRANLEKLYRLLHHLESMAETVDKKVVSPTSNLLGIASAVKEGLGMLAALKARKKDKE</sequence>
<gene>
    <name evidence="1" type="ORF">A3J50_00995</name>
</gene>
<protein>
    <submittedName>
        <fullName evidence="1">Uncharacterized protein</fullName>
    </submittedName>
</protein>
<organism evidence="1 2">
    <name type="scientific">Candidatus Woykebacteria bacterium RIFCSPHIGHO2_02_FULL_43_16b</name>
    <dbReference type="NCBI Taxonomy" id="1802601"/>
    <lineage>
        <taxon>Bacteria</taxon>
        <taxon>Candidatus Woykeibacteriota</taxon>
    </lineage>
</organism>
<name>A0A1G1WLQ3_9BACT</name>
<proteinExistence type="predicted"/>
<dbReference type="AlphaFoldDB" id="A0A1G1WLQ3"/>
<accession>A0A1G1WLQ3</accession>
<comment type="caution">
    <text evidence="1">The sequence shown here is derived from an EMBL/GenBank/DDBJ whole genome shotgun (WGS) entry which is preliminary data.</text>
</comment>
<dbReference type="Proteomes" id="UP000177821">
    <property type="component" value="Unassembled WGS sequence"/>
</dbReference>
<evidence type="ECO:0000313" key="2">
    <source>
        <dbReference type="Proteomes" id="UP000177821"/>
    </source>
</evidence>
<reference evidence="1 2" key="1">
    <citation type="journal article" date="2016" name="Nat. Commun.">
        <title>Thousands of microbial genomes shed light on interconnected biogeochemical processes in an aquifer system.</title>
        <authorList>
            <person name="Anantharaman K."/>
            <person name="Brown C.T."/>
            <person name="Hug L.A."/>
            <person name="Sharon I."/>
            <person name="Castelle C.J."/>
            <person name="Probst A.J."/>
            <person name="Thomas B.C."/>
            <person name="Singh A."/>
            <person name="Wilkins M.J."/>
            <person name="Karaoz U."/>
            <person name="Brodie E.L."/>
            <person name="Williams K.H."/>
            <person name="Hubbard S.S."/>
            <person name="Banfield J.F."/>
        </authorList>
    </citation>
    <scope>NUCLEOTIDE SEQUENCE [LARGE SCALE GENOMIC DNA]</scope>
</reference>
<dbReference type="EMBL" id="MHCX01000045">
    <property type="protein sequence ID" value="OGY28675.1"/>
    <property type="molecule type" value="Genomic_DNA"/>
</dbReference>